<evidence type="ECO:0000259" key="1">
    <source>
        <dbReference type="PROSITE" id="PS51186"/>
    </source>
</evidence>
<dbReference type="Proteomes" id="UP000066480">
    <property type="component" value="Chromosome"/>
</dbReference>
<feature type="domain" description="N-acetyltransferase" evidence="1">
    <location>
        <begin position="1"/>
        <end position="144"/>
    </location>
</feature>
<reference evidence="2 3" key="1">
    <citation type="submission" date="2015-03" db="EMBL/GenBank/DDBJ databases">
        <title>Luteipulveratus halotolerans sp. nov., a novel actinobacterium (Dermacoccaceae) from Sarawak, Malaysia.</title>
        <authorList>
            <person name="Juboi H."/>
            <person name="Basik A."/>
            <person name="Shamsul S.S."/>
            <person name="Arnold P."/>
            <person name="Schmitt E.K."/>
            <person name="Sanglier J.-J."/>
            <person name="Yeo T."/>
        </authorList>
    </citation>
    <scope>NUCLEOTIDE SEQUENCE [LARGE SCALE GENOMIC DNA]</scope>
    <source>
        <strain evidence="2 3">MN07-A0370</strain>
    </source>
</reference>
<sequence length="191" mass="21140">MTYRAERASDQAAVRRVVADAFADEGSQVAAFLDAMRASTHWVDLSFVAEDDSEVIGHISFSTCWLDTRRELLEVLTLSPVSVAPEHQGRGVGSGLIRWALAGLQDMSWPMIVLEGAPRYYGRFGFLPGEEHGLRRPSLRTPAPAFQVLPGSRREDWMTGTVVYPEYMWALDCVGLREPGLSEVERALGVS</sequence>
<organism evidence="2 3">
    <name type="scientific">Luteipulveratus mongoliensis</name>
    <dbReference type="NCBI Taxonomy" id="571913"/>
    <lineage>
        <taxon>Bacteria</taxon>
        <taxon>Bacillati</taxon>
        <taxon>Actinomycetota</taxon>
        <taxon>Actinomycetes</taxon>
        <taxon>Micrococcales</taxon>
        <taxon>Dermacoccaceae</taxon>
        <taxon>Luteipulveratus</taxon>
    </lineage>
</organism>
<dbReference type="EMBL" id="CP011112">
    <property type="protein sequence ID" value="AKU18791.1"/>
    <property type="molecule type" value="Genomic_DNA"/>
</dbReference>
<dbReference type="InterPro" id="IPR000182">
    <property type="entry name" value="GNAT_dom"/>
</dbReference>
<dbReference type="KEGG" id="lmoi:VV02_09810"/>
<dbReference type="CDD" id="cd04301">
    <property type="entry name" value="NAT_SF"/>
    <property type="match status" value="1"/>
</dbReference>
<dbReference type="InterPro" id="IPR016181">
    <property type="entry name" value="Acyl_CoA_acyltransferase"/>
</dbReference>
<dbReference type="OrthoDB" id="9797178at2"/>
<accession>A0A0K1JQ05</accession>
<dbReference type="Gene3D" id="3.40.630.30">
    <property type="match status" value="1"/>
</dbReference>
<evidence type="ECO:0000313" key="3">
    <source>
        <dbReference type="Proteomes" id="UP000066480"/>
    </source>
</evidence>
<proteinExistence type="predicted"/>
<gene>
    <name evidence="2" type="ORF">VV02_09810</name>
</gene>
<dbReference type="Pfam" id="PF13527">
    <property type="entry name" value="Acetyltransf_9"/>
    <property type="match status" value="1"/>
</dbReference>
<protein>
    <recommendedName>
        <fullName evidence="1">N-acetyltransferase domain-containing protein</fullName>
    </recommendedName>
</protein>
<keyword evidence="3" id="KW-1185">Reference proteome</keyword>
<dbReference type="PROSITE" id="PS51186">
    <property type="entry name" value="GNAT"/>
    <property type="match status" value="1"/>
</dbReference>
<name>A0A0K1JQ05_9MICO</name>
<dbReference type="SUPFAM" id="SSF55729">
    <property type="entry name" value="Acyl-CoA N-acyltransferases (Nat)"/>
    <property type="match status" value="1"/>
</dbReference>
<evidence type="ECO:0000313" key="2">
    <source>
        <dbReference type="EMBL" id="AKU18791.1"/>
    </source>
</evidence>
<dbReference type="GO" id="GO:0016747">
    <property type="term" value="F:acyltransferase activity, transferring groups other than amino-acyl groups"/>
    <property type="evidence" value="ECO:0007669"/>
    <property type="project" value="InterPro"/>
</dbReference>
<dbReference type="STRING" id="571913.VV02_09810"/>
<dbReference type="AlphaFoldDB" id="A0A0K1JQ05"/>